<dbReference type="EMBL" id="KV875096">
    <property type="protein sequence ID" value="OIW30469.1"/>
    <property type="molecule type" value="Genomic_DNA"/>
</dbReference>
<feature type="compositionally biased region" description="Basic residues" evidence="1">
    <location>
        <begin position="31"/>
        <end position="47"/>
    </location>
</feature>
<evidence type="ECO:0000256" key="1">
    <source>
        <dbReference type="SAM" id="MobiDB-lite"/>
    </source>
</evidence>
<dbReference type="Proteomes" id="UP000182658">
    <property type="component" value="Unassembled WGS sequence"/>
</dbReference>
<accession>A0A1J7IT09</accession>
<protein>
    <submittedName>
        <fullName evidence="2">Uncharacterized protein</fullName>
    </submittedName>
</protein>
<evidence type="ECO:0000313" key="3">
    <source>
        <dbReference type="Proteomes" id="UP000182658"/>
    </source>
</evidence>
<reference evidence="2 3" key="1">
    <citation type="submission" date="2016-10" db="EMBL/GenBank/DDBJ databases">
        <title>Draft genome sequence of Coniochaeta ligniaria NRRL30616, a lignocellulolytic fungus for bioabatement of inhibitors in plant biomass hydrolysates.</title>
        <authorList>
            <consortium name="DOE Joint Genome Institute"/>
            <person name="Jimenez D.J."/>
            <person name="Hector R.E."/>
            <person name="Riley R."/>
            <person name="Sun H."/>
            <person name="Grigoriev I.V."/>
            <person name="Van Elsas J.D."/>
            <person name="Nichols N.N."/>
        </authorList>
    </citation>
    <scope>NUCLEOTIDE SEQUENCE [LARGE SCALE GENOMIC DNA]</scope>
    <source>
        <strain evidence="2 3">NRRL 30616</strain>
    </source>
</reference>
<feature type="region of interest" description="Disordered" evidence="1">
    <location>
        <begin position="29"/>
        <end position="49"/>
    </location>
</feature>
<keyword evidence="3" id="KW-1185">Reference proteome</keyword>
<gene>
    <name evidence="2" type="ORF">CONLIGDRAFT_630452</name>
</gene>
<sequence>MAHGMDLSGHRRLRMRSATLLAACRLSKGVSRQRTRQRTTRSSRKASRSISLSTLRTWAPCSKQFVTRAEPMPSFEESGLETPAVRLPDGSSQGPVTRYNFLQHRDATLRQNHEAMTEMSLDAPRARVRPLPSFNYLDIKDPLLRHYIVDFALPNDRAMMEHSARNGKLSHNKSAETNYAEMAALTGLLGQLSGDGLNRRACQSGTARSEREGCGGGEDGVGGRGAVSWRNKFLEHLAEAENWADLYDDDLKEY</sequence>
<dbReference type="InParanoid" id="A0A1J7IT09"/>
<dbReference type="AlphaFoldDB" id="A0A1J7IT09"/>
<name>A0A1J7IT09_9PEZI</name>
<organism evidence="2 3">
    <name type="scientific">Coniochaeta ligniaria NRRL 30616</name>
    <dbReference type="NCBI Taxonomy" id="1408157"/>
    <lineage>
        <taxon>Eukaryota</taxon>
        <taxon>Fungi</taxon>
        <taxon>Dikarya</taxon>
        <taxon>Ascomycota</taxon>
        <taxon>Pezizomycotina</taxon>
        <taxon>Sordariomycetes</taxon>
        <taxon>Sordariomycetidae</taxon>
        <taxon>Coniochaetales</taxon>
        <taxon>Coniochaetaceae</taxon>
        <taxon>Coniochaeta</taxon>
    </lineage>
</organism>
<proteinExistence type="predicted"/>
<evidence type="ECO:0000313" key="2">
    <source>
        <dbReference type="EMBL" id="OIW30469.1"/>
    </source>
</evidence>